<comment type="similarity">
    <text evidence="1 13">Belongs to the RuvC family.</text>
</comment>
<keyword evidence="4 13" id="KW-0479">Metal-binding</keyword>
<feature type="active site" evidence="13">
    <location>
        <position position="10"/>
    </location>
</feature>
<dbReference type="PROSITE" id="PS01321">
    <property type="entry name" value="RUVC"/>
    <property type="match status" value="1"/>
</dbReference>
<dbReference type="Gene3D" id="3.30.420.10">
    <property type="entry name" value="Ribonuclease H-like superfamily/Ribonuclease H"/>
    <property type="match status" value="1"/>
</dbReference>
<dbReference type="InterPro" id="IPR002176">
    <property type="entry name" value="X-over_junc_endoDNase_RuvC"/>
</dbReference>
<evidence type="ECO:0000256" key="14">
    <source>
        <dbReference type="NCBIfam" id="TIGR00228"/>
    </source>
</evidence>
<evidence type="ECO:0000256" key="12">
    <source>
        <dbReference type="ARBA" id="ARBA00029354"/>
    </source>
</evidence>
<keyword evidence="9 13" id="KW-0238">DNA-binding</keyword>
<dbReference type="PANTHER" id="PTHR30194:SF3">
    <property type="entry name" value="CROSSOVER JUNCTION ENDODEOXYRIBONUCLEASE RUVC"/>
    <property type="match status" value="1"/>
</dbReference>
<feature type="active site" evidence="13">
    <location>
        <position position="141"/>
    </location>
</feature>
<dbReference type="InterPro" id="IPR036397">
    <property type="entry name" value="RNaseH_sf"/>
</dbReference>
<dbReference type="OrthoDB" id="9805499at2"/>
<reference evidence="15 16" key="1">
    <citation type="submission" date="2016-06" db="EMBL/GenBank/DDBJ databases">
        <title>Complete genome sequence of a deep-branching marine Gamma Proteobacterium Woeseia oceani type strain XK5.</title>
        <authorList>
            <person name="Mu D."/>
            <person name="Du Z."/>
        </authorList>
    </citation>
    <scope>NUCLEOTIDE SEQUENCE [LARGE SCALE GENOMIC DNA]</scope>
    <source>
        <strain evidence="15 16">XK5</strain>
    </source>
</reference>
<dbReference type="GO" id="GO:0006281">
    <property type="term" value="P:DNA repair"/>
    <property type="evidence" value="ECO:0007669"/>
    <property type="project" value="UniProtKB-UniRule"/>
</dbReference>
<comment type="catalytic activity">
    <reaction evidence="12 13">
        <text>Endonucleolytic cleavage at a junction such as a reciprocal single-stranded crossover between two homologous DNA duplexes (Holliday junction).</text>
        <dbReference type="EC" id="3.1.21.10"/>
    </reaction>
</comment>
<evidence type="ECO:0000313" key="15">
    <source>
        <dbReference type="EMBL" id="ANO53116.1"/>
    </source>
</evidence>
<dbReference type="PRINTS" id="PR00696">
    <property type="entry name" value="RSOLVASERUVC"/>
</dbReference>
<feature type="binding site" evidence="13">
    <location>
        <position position="10"/>
    </location>
    <ligand>
        <name>Mg(2+)</name>
        <dbReference type="ChEBI" id="CHEBI:18420"/>
        <label>1</label>
    </ligand>
</feature>
<evidence type="ECO:0000256" key="9">
    <source>
        <dbReference type="ARBA" id="ARBA00023125"/>
    </source>
</evidence>
<keyword evidence="10 13" id="KW-0233">DNA recombination</keyword>
<evidence type="ECO:0000256" key="5">
    <source>
        <dbReference type="ARBA" id="ARBA00022759"/>
    </source>
</evidence>
<dbReference type="NCBIfam" id="TIGR00228">
    <property type="entry name" value="ruvC"/>
    <property type="match status" value="1"/>
</dbReference>
<dbReference type="GO" id="GO:0008821">
    <property type="term" value="F:crossover junction DNA endonuclease activity"/>
    <property type="evidence" value="ECO:0007669"/>
    <property type="project" value="UniProtKB-UniRule"/>
</dbReference>
<evidence type="ECO:0000256" key="8">
    <source>
        <dbReference type="ARBA" id="ARBA00022842"/>
    </source>
</evidence>
<dbReference type="STRING" id="1548547.BA177_08780"/>
<evidence type="ECO:0000256" key="4">
    <source>
        <dbReference type="ARBA" id="ARBA00022723"/>
    </source>
</evidence>
<dbReference type="GO" id="GO:0003677">
    <property type="term" value="F:DNA binding"/>
    <property type="evidence" value="ECO:0007669"/>
    <property type="project" value="UniProtKB-KW"/>
</dbReference>
<dbReference type="GO" id="GO:0005737">
    <property type="term" value="C:cytoplasm"/>
    <property type="evidence" value="ECO:0007669"/>
    <property type="project" value="UniProtKB-SubCell"/>
</dbReference>
<dbReference type="GO" id="GO:0048476">
    <property type="term" value="C:Holliday junction resolvase complex"/>
    <property type="evidence" value="ECO:0007669"/>
    <property type="project" value="UniProtKB-UniRule"/>
</dbReference>
<dbReference type="EC" id="3.1.21.10" evidence="13 14"/>
<keyword evidence="8 13" id="KW-0460">Magnesium</keyword>
<evidence type="ECO:0000256" key="3">
    <source>
        <dbReference type="ARBA" id="ARBA00022722"/>
    </source>
</evidence>
<accession>A0A193LKZ0</accession>
<dbReference type="HAMAP" id="MF_00034">
    <property type="entry name" value="RuvC"/>
    <property type="match status" value="1"/>
</dbReference>
<keyword evidence="2 13" id="KW-0963">Cytoplasm</keyword>
<feature type="active site" evidence="13">
    <location>
        <position position="69"/>
    </location>
</feature>
<feature type="binding site" evidence="13">
    <location>
        <position position="69"/>
    </location>
    <ligand>
        <name>Mg(2+)</name>
        <dbReference type="ChEBI" id="CHEBI:18420"/>
        <label>2</label>
    </ligand>
</feature>
<keyword evidence="3 13" id="KW-0540">Nuclease</keyword>
<keyword evidence="16" id="KW-1185">Reference proteome</keyword>
<keyword evidence="5 13" id="KW-0255">Endonuclease</keyword>
<dbReference type="PANTHER" id="PTHR30194">
    <property type="entry name" value="CROSSOVER JUNCTION ENDODEOXYRIBONUCLEASE RUVC"/>
    <property type="match status" value="1"/>
</dbReference>
<dbReference type="InterPro" id="IPR020563">
    <property type="entry name" value="X-over_junc_endoDNase_Mg_BS"/>
</dbReference>
<evidence type="ECO:0000256" key="7">
    <source>
        <dbReference type="ARBA" id="ARBA00022801"/>
    </source>
</evidence>
<dbReference type="AlphaFoldDB" id="A0A193LKZ0"/>
<dbReference type="FunFam" id="3.30.420.10:FF:000002">
    <property type="entry name" value="Crossover junction endodeoxyribonuclease RuvC"/>
    <property type="match status" value="1"/>
</dbReference>
<comment type="function">
    <text evidence="13">The RuvA-RuvB-RuvC complex processes Holliday junction (HJ) DNA during genetic recombination and DNA repair. Endonuclease that resolves HJ intermediates. Cleaves cruciform DNA by making single-stranded nicks across the HJ at symmetrical positions within the homologous arms, yielding a 5'-phosphate and a 3'-hydroxyl group; requires a central core of homology in the junction. The consensus cleavage sequence is 5'-(A/T)TT(C/G)-3'. Cleavage occurs on the 3'-side of the TT dinucleotide at the point of strand exchange. HJ branch migration catalyzed by RuvA-RuvB allows RuvC to scan DNA until it finds its consensus sequence, where it cleaves and resolves the cruciform DNA.</text>
</comment>
<keyword evidence="6 13" id="KW-0227">DNA damage</keyword>
<organism evidence="15 16">
    <name type="scientific">Woeseia oceani</name>
    <dbReference type="NCBI Taxonomy" id="1548547"/>
    <lineage>
        <taxon>Bacteria</taxon>
        <taxon>Pseudomonadati</taxon>
        <taxon>Pseudomonadota</taxon>
        <taxon>Gammaproteobacteria</taxon>
        <taxon>Woeseiales</taxon>
        <taxon>Woeseiaceae</taxon>
        <taxon>Woeseia</taxon>
    </lineage>
</organism>
<dbReference type="Proteomes" id="UP000092695">
    <property type="component" value="Chromosome"/>
</dbReference>
<sequence length="172" mass="18375">MTKQRILGIDPGSRLTGFGIIDVDVKLTTYVASGSVQSARGSFPERLQLIFQSIGEIVAEYQPQIVAIESVFVHKNAGSALKLGQARAAALCATFCMAAEVHEYAPREIKQAIVGTGAATKEQVQHMVTSLLSLDGAPSADAADALAAALCCAHRQRMHVRLNDVAEMRVIR</sequence>
<evidence type="ECO:0000256" key="10">
    <source>
        <dbReference type="ARBA" id="ARBA00023172"/>
    </source>
</evidence>
<proteinExistence type="inferred from homology"/>
<name>A0A193LKZ0_9GAMM</name>
<evidence type="ECO:0000256" key="2">
    <source>
        <dbReference type="ARBA" id="ARBA00022490"/>
    </source>
</evidence>
<evidence type="ECO:0000256" key="13">
    <source>
        <dbReference type="HAMAP-Rule" id="MF_00034"/>
    </source>
</evidence>
<comment type="subunit">
    <text evidence="13">Homodimer which binds Holliday junction (HJ) DNA. The HJ becomes 2-fold symmetrical on binding to RuvC with unstacked arms; it has a different conformation from HJ DNA in complex with RuvA. In the full resolvosome a probable DNA-RuvA(4)-RuvB(12)-RuvC(2) complex forms which resolves the HJ.</text>
</comment>
<dbReference type="Pfam" id="PF02075">
    <property type="entry name" value="RuvC"/>
    <property type="match status" value="1"/>
</dbReference>
<dbReference type="EMBL" id="CP016268">
    <property type="protein sequence ID" value="ANO53116.1"/>
    <property type="molecule type" value="Genomic_DNA"/>
</dbReference>
<feature type="binding site" evidence="13">
    <location>
        <position position="141"/>
    </location>
    <ligand>
        <name>Mg(2+)</name>
        <dbReference type="ChEBI" id="CHEBI:18420"/>
        <label>1</label>
    </ligand>
</feature>
<dbReference type="CDD" id="cd16962">
    <property type="entry name" value="RuvC"/>
    <property type="match status" value="1"/>
</dbReference>
<gene>
    <name evidence="13" type="primary">ruvC</name>
    <name evidence="15" type="ORF">BA177_08780</name>
</gene>
<evidence type="ECO:0000256" key="11">
    <source>
        <dbReference type="ARBA" id="ARBA00023204"/>
    </source>
</evidence>
<evidence type="ECO:0000256" key="1">
    <source>
        <dbReference type="ARBA" id="ARBA00009518"/>
    </source>
</evidence>
<evidence type="ECO:0000256" key="6">
    <source>
        <dbReference type="ARBA" id="ARBA00022763"/>
    </source>
</evidence>
<dbReference type="KEGG" id="woc:BA177_08780"/>
<dbReference type="GO" id="GO:0000287">
    <property type="term" value="F:magnesium ion binding"/>
    <property type="evidence" value="ECO:0007669"/>
    <property type="project" value="UniProtKB-UniRule"/>
</dbReference>
<keyword evidence="7 13" id="KW-0378">Hydrolase</keyword>
<dbReference type="InterPro" id="IPR012337">
    <property type="entry name" value="RNaseH-like_sf"/>
</dbReference>
<evidence type="ECO:0000313" key="16">
    <source>
        <dbReference type="Proteomes" id="UP000092695"/>
    </source>
</evidence>
<comment type="subcellular location">
    <subcellularLocation>
        <location evidence="13">Cytoplasm</location>
    </subcellularLocation>
</comment>
<protein>
    <recommendedName>
        <fullName evidence="13 14">Crossover junction endodeoxyribonuclease RuvC</fullName>
        <ecNumber evidence="13 14">3.1.21.10</ecNumber>
    </recommendedName>
    <alternativeName>
        <fullName evidence="13">Holliday junction nuclease RuvC</fullName>
    </alternativeName>
    <alternativeName>
        <fullName evidence="13">Holliday junction resolvase RuvC</fullName>
    </alternativeName>
</protein>
<keyword evidence="11 13" id="KW-0234">DNA repair</keyword>
<comment type="cofactor">
    <cofactor evidence="13">
        <name>Mg(2+)</name>
        <dbReference type="ChEBI" id="CHEBI:18420"/>
    </cofactor>
    <text evidence="13">Binds 2 Mg(2+) ion per subunit.</text>
</comment>
<dbReference type="GO" id="GO:0006310">
    <property type="term" value="P:DNA recombination"/>
    <property type="evidence" value="ECO:0007669"/>
    <property type="project" value="UniProtKB-UniRule"/>
</dbReference>
<dbReference type="SUPFAM" id="SSF53098">
    <property type="entry name" value="Ribonuclease H-like"/>
    <property type="match status" value="1"/>
</dbReference>